<accession>A0A1G2MGL8</accession>
<sequence>MYIEESQLDNFIRDSGLLSRAEFDEIENKAKEKNQSFSQTLVNEGKLTEDDLRKIQAHILGIPFVDLKSQKIDFEVLSLIPEPIARNHNIIAFKRDADALEIAMLDTDDLAAIEFVKKKVHLKIMPRLTDAESIKSALLQYQKSLKAEFGDLIQGDIGTISALAEGKADEATSAQDLKKLAEDVPVVRIVDTLLKHAILQGASDIHIEQMEKELLVRYRIDGLLHDAMILPKNVGASITARIKVLSNLKLDEKRLPQDGRFKIEVSGEKVSFRVSTLPTHFGEKTVMRLLRETSSGFSLEVLGFHGDALEHIHSGMKQKTGMLLTTGPTGSGKTTTLYTMVDILNTPEVNISTIEDPIEYQMARVNQTQVKPEIGLDFSMGLRTLMRQDPDIIMVGEIRDKETASLAINASLTGHLVLSTLHTNSAAGALPRLVDMQIEPFLIVTTVNVIIGQRLVRKLVGKDKYYLSKAGIDALGKSVDLDRIMEALKKEKIVPKDANWEKIPFYRPKPSEESKDGYKGRVGIYEVLKVSGAIKEMIIHGATAKDVETQAKKEGMLTMIEDGIFKAVQGLTTIEEVLRVVSE</sequence>
<dbReference type="Gene3D" id="3.30.300.160">
    <property type="entry name" value="Type II secretion system, protein E, N-terminal domain"/>
    <property type="match status" value="1"/>
</dbReference>
<comment type="caution">
    <text evidence="5">The sequence shown here is derived from an EMBL/GenBank/DDBJ whole genome shotgun (WGS) entry which is preliminary data.</text>
</comment>
<organism evidence="5 6">
    <name type="scientific">Candidatus Taylorbacteria bacterium RIFCSPHIGHO2_02_FULL_43_32b</name>
    <dbReference type="NCBI Taxonomy" id="1802306"/>
    <lineage>
        <taxon>Bacteria</taxon>
        <taxon>Candidatus Tayloriibacteriota</taxon>
    </lineage>
</organism>
<evidence type="ECO:0000256" key="1">
    <source>
        <dbReference type="ARBA" id="ARBA00006611"/>
    </source>
</evidence>
<dbReference type="GO" id="GO:0005886">
    <property type="term" value="C:plasma membrane"/>
    <property type="evidence" value="ECO:0007669"/>
    <property type="project" value="TreeGrafter"/>
</dbReference>
<dbReference type="Proteomes" id="UP000177130">
    <property type="component" value="Unassembled WGS sequence"/>
</dbReference>
<proteinExistence type="inferred from homology"/>
<dbReference type="AlphaFoldDB" id="A0A1G2MGL8"/>
<keyword evidence="2" id="KW-0547">Nucleotide-binding</keyword>
<dbReference type="InterPro" id="IPR037257">
    <property type="entry name" value="T2SS_E_N_sf"/>
</dbReference>
<dbReference type="GO" id="GO:0016887">
    <property type="term" value="F:ATP hydrolysis activity"/>
    <property type="evidence" value="ECO:0007669"/>
    <property type="project" value="TreeGrafter"/>
</dbReference>
<dbReference type="PANTHER" id="PTHR30258">
    <property type="entry name" value="TYPE II SECRETION SYSTEM PROTEIN GSPE-RELATED"/>
    <property type="match status" value="1"/>
</dbReference>
<dbReference type="FunFam" id="3.30.450.90:FF:000001">
    <property type="entry name" value="Type II secretion system ATPase GspE"/>
    <property type="match status" value="1"/>
</dbReference>
<dbReference type="Pfam" id="PF05157">
    <property type="entry name" value="MshEN"/>
    <property type="match status" value="1"/>
</dbReference>
<evidence type="ECO:0000256" key="3">
    <source>
        <dbReference type="ARBA" id="ARBA00022840"/>
    </source>
</evidence>
<feature type="domain" description="Bacterial type II secretion system protein E" evidence="4">
    <location>
        <begin position="386"/>
        <end position="400"/>
    </location>
</feature>
<evidence type="ECO:0000259" key="4">
    <source>
        <dbReference type="PROSITE" id="PS00662"/>
    </source>
</evidence>
<dbReference type="STRING" id="1802306.A3C72_02080"/>
<dbReference type="GO" id="GO:0005524">
    <property type="term" value="F:ATP binding"/>
    <property type="evidence" value="ECO:0007669"/>
    <property type="project" value="UniProtKB-KW"/>
</dbReference>
<reference evidence="5 6" key="1">
    <citation type="journal article" date="2016" name="Nat. Commun.">
        <title>Thousands of microbial genomes shed light on interconnected biogeochemical processes in an aquifer system.</title>
        <authorList>
            <person name="Anantharaman K."/>
            <person name="Brown C.T."/>
            <person name="Hug L.A."/>
            <person name="Sharon I."/>
            <person name="Castelle C.J."/>
            <person name="Probst A.J."/>
            <person name="Thomas B.C."/>
            <person name="Singh A."/>
            <person name="Wilkins M.J."/>
            <person name="Karaoz U."/>
            <person name="Brodie E.L."/>
            <person name="Williams K.H."/>
            <person name="Hubbard S.S."/>
            <person name="Banfield J.F."/>
        </authorList>
    </citation>
    <scope>NUCLEOTIDE SEQUENCE [LARGE SCALE GENOMIC DNA]</scope>
</reference>
<dbReference type="PANTHER" id="PTHR30258:SF1">
    <property type="entry name" value="PROTEIN TRANSPORT PROTEIN HOFB HOMOLOG"/>
    <property type="match status" value="1"/>
</dbReference>
<dbReference type="SUPFAM" id="SSF160246">
    <property type="entry name" value="EspE N-terminal domain-like"/>
    <property type="match status" value="1"/>
</dbReference>
<dbReference type="InterPro" id="IPR001482">
    <property type="entry name" value="T2SS/T4SS_dom"/>
</dbReference>
<evidence type="ECO:0000313" key="5">
    <source>
        <dbReference type="EMBL" id="OHA22983.1"/>
    </source>
</evidence>
<evidence type="ECO:0000313" key="6">
    <source>
        <dbReference type="Proteomes" id="UP000177130"/>
    </source>
</evidence>
<dbReference type="Pfam" id="PF00437">
    <property type="entry name" value="T2SSE"/>
    <property type="match status" value="1"/>
</dbReference>
<keyword evidence="3" id="KW-0067">ATP-binding</keyword>
<dbReference type="CDD" id="cd01129">
    <property type="entry name" value="PulE-GspE-like"/>
    <property type="match status" value="1"/>
</dbReference>
<name>A0A1G2MGL8_9BACT</name>
<gene>
    <name evidence="5" type="ORF">A3C72_02080</name>
</gene>
<dbReference type="InterPro" id="IPR027417">
    <property type="entry name" value="P-loop_NTPase"/>
</dbReference>
<protein>
    <recommendedName>
        <fullName evidence="4">Bacterial type II secretion system protein E domain-containing protein</fullName>
    </recommendedName>
</protein>
<dbReference type="Gene3D" id="3.40.50.300">
    <property type="entry name" value="P-loop containing nucleotide triphosphate hydrolases"/>
    <property type="match status" value="1"/>
</dbReference>
<dbReference type="InterPro" id="IPR007831">
    <property type="entry name" value="T2SS_GspE_N"/>
</dbReference>
<dbReference type="SUPFAM" id="SSF52540">
    <property type="entry name" value="P-loop containing nucleoside triphosphate hydrolases"/>
    <property type="match status" value="1"/>
</dbReference>
<comment type="similarity">
    <text evidence="1">Belongs to the GSP E family.</text>
</comment>
<dbReference type="Gene3D" id="3.30.450.90">
    <property type="match status" value="1"/>
</dbReference>
<evidence type="ECO:0000256" key="2">
    <source>
        <dbReference type="ARBA" id="ARBA00022741"/>
    </source>
</evidence>
<dbReference type="EMBL" id="MHRK01000044">
    <property type="protein sequence ID" value="OHA22983.1"/>
    <property type="molecule type" value="Genomic_DNA"/>
</dbReference>
<dbReference type="PROSITE" id="PS00662">
    <property type="entry name" value="T2SP_E"/>
    <property type="match status" value="1"/>
</dbReference>